<reference evidence="5" key="2">
    <citation type="submission" date="2021-04" db="EMBL/GenBank/DDBJ databases">
        <authorList>
            <person name="Gilroy R."/>
        </authorList>
    </citation>
    <scope>NUCLEOTIDE SEQUENCE</scope>
    <source>
        <strain evidence="5">CHK178-16964</strain>
    </source>
</reference>
<dbReference type="InterPro" id="IPR011009">
    <property type="entry name" value="Kinase-like_dom_sf"/>
</dbReference>
<dbReference type="AlphaFoldDB" id="A0A9D2KN01"/>
<name>A0A9D2KN01_9FIRM</name>
<comment type="caution">
    <text evidence="5">The sequence shown here is derived from an EMBL/GenBank/DDBJ whole genome shotgun (WGS) entry which is preliminary data.</text>
</comment>
<evidence type="ECO:0000256" key="1">
    <source>
        <dbReference type="ARBA" id="ARBA00008874"/>
    </source>
</evidence>
<keyword evidence="2" id="KW-0547">Nucleotide-binding</keyword>
<proteinExistence type="inferred from homology"/>
<dbReference type="Pfam" id="PF00069">
    <property type="entry name" value="Pkinase"/>
    <property type="match status" value="1"/>
</dbReference>
<dbReference type="InterPro" id="IPR051931">
    <property type="entry name" value="PAK3-like"/>
</dbReference>
<dbReference type="InterPro" id="IPR000719">
    <property type="entry name" value="Prot_kinase_dom"/>
</dbReference>
<dbReference type="PROSITE" id="PS50011">
    <property type="entry name" value="PROTEIN_KINASE_DOM"/>
    <property type="match status" value="1"/>
</dbReference>
<evidence type="ECO:0000256" key="2">
    <source>
        <dbReference type="ARBA" id="ARBA00022741"/>
    </source>
</evidence>
<dbReference type="EMBL" id="DWZA01000088">
    <property type="protein sequence ID" value="HJA71872.1"/>
    <property type="molecule type" value="Genomic_DNA"/>
</dbReference>
<comment type="similarity">
    <text evidence="1">Belongs to the protein kinase superfamily. STE Ser/Thr protein kinase family. STE20 subfamily.</text>
</comment>
<dbReference type="PANTHER" id="PTHR45832:SF22">
    <property type="entry name" value="SERINE_THREONINE-PROTEIN KINASE SAMKA-RELATED"/>
    <property type="match status" value="1"/>
</dbReference>
<keyword evidence="5" id="KW-0418">Kinase</keyword>
<keyword evidence="5" id="KW-0808">Transferase</keyword>
<dbReference type="GO" id="GO:0004672">
    <property type="term" value="F:protein kinase activity"/>
    <property type="evidence" value="ECO:0007669"/>
    <property type="project" value="InterPro"/>
</dbReference>
<reference evidence="5" key="1">
    <citation type="journal article" date="2021" name="PeerJ">
        <title>Extensive microbial diversity within the chicken gut microbiome revealed by metagenomics and culture.</title>
        <authorList>
            <person name="Gilroy R."/>
            <person name="Ravi A."/>
            <person name="Getino M."/>
            <person name="Pursley I."/>
            <person name="Horton D.L."/>
            <person name="Alikhan N.F."/>
            <person name="Baker D."/>
            <person name="Gharbi K."/>
            <person name="Hall N."/>
            <person name="Watson M."/>
            <person name="Adriaenssens E.M."/>
            <person name="Foster-Nyarko E."/>
            <person name="Jarju S."/>
            <person name="Secka A."/>
            <person name="Antonio M."/>
            <person name="Oren A."/>
            <person name="Chaudhuri R.R."/>
            <person name="La Ragione R."/>
            <person name="Hildebrand F."/>
            <person name="Pallen M.J."/>
        </authorList>
    </citation>
    <scope>NUCLEOTIDE SEQUENCE</scope>
    <source>
        <strain evidence="5">CHK178-16964</strain>
    </source>
</reference>
<evidence type="ECO:0000313" key="6">
    <source>
        <dbReference type="Proteomes" id="UP000823900"/>
    </source>
</evidence>
<protein>
    <submittedName>
        <fullName evidence="5">Protein kinase</fullName>
    </submittedName>
</protein>
<dbReference type="SUPFAM" id="SSF56112">
    <property type="entry name" value="Protein kinase-like (PK-like)"/>
    <property type="match status" value="1"/>
</dbReference>
<sequence length="178" mass="19890">MADSEFNGRSLQELLKKQGTLPPDQALQIMDKLLENLESIHRSGTLVLDIRPCNIFLSENGDVRITDFNASVSIEDAKKRRALVMDPRYAPPELYGIRADLGTWTDVYEAAATFYHMITGKVPPESLDRMSDDSLEPPSRSGIPLSRKAEKALMAGLSLSAKKRIQTAEEFRRQLAGR</sequence>
<dbReference type="Proteomes" id="UP000823900">
    <property type="component" value="Unassembled WGS sequence"/>
</dbReference>
<evidence type="ECO:0000256" key="3">
    <source>
        <dbReference type="ARBA" id="ARBA00022840"/>
    </source>
</evidence>
<dbReference type="PANTHER" id="PTHR45832">
    <property type="entry name" value="SERINE/THREONINE-PROTEIN KINASE SAMKA-RELATED-RELATED"/>
    <property type="match status" value="1"/>
</dbReference>
<feature type="domain" description="Protein kinase" evidence="4">
    <location>
        <begin position="1"/>
        <end position="176"/>
    </location>
</feature>
<keyword evidence="3" id="KW-0067">ATP-binding</keyword>
<gene>
    <name evidence="5" type="ORF">IAA07_09910</name>
</gene>
<accession>A0A9D2KN01</accession>
<dbReference type="GO" id="GO:0005524">
    <property type="term" value="F:ATP binding"/>
    <property type="evidence" value="ECO:0007669"/>
    <property type="project" value="UniProtKB-KW"/>
</dbReference>
<evidence type="ECO:0000313" key="5">
    <source>
        <dbReference type="EMBL" id="HJA71872.1"/>
    </source>
</evidence>
<evidence type="ECO:0000259" key="4">
    <source>
        <dbReference type="PROSITE" id="PS50011"/>
    </source>
</evidence>
<dbReference type="Gene3D" id="1.10.510.10">
    <property type="entry name" value="Transferase(Phosphotransferase) domain 1"/>
    <property type="match status" value="1"/>
</dbReference>
<organism evidence="5 6">
    <name type="scientific">Candidatus Lachnoclostridium stercoravium</name>
    <dbReference type="NCBI Taxonomy" id="2838633"/>
    <lineage>
        <taxon>Bacteria</taxon>
        <taxon>Bacillati</taxon>
        <taxon>Bacillota</taxon>
        <taxon>Clostridia</taxon>
        <taxon>Lachnospirales</taxon>
        <taxon>Lachnospiraceae</taxon>
    </lineage>
</organism>